<organism evidence="14 15">
    <name type="scientific">Dimargaris cristalligena</name>
    <dbReference type="NCBI Taxonomy" id="215637"/>
    <lineage>
        <taxon>Eukaryota</taxon>
        <taxon>Fungi</taxon>
        <taxon>Fungi incertae sedis</taxon>
        <taxon>Zoopagomycota</taxon>
        <taxon>Kickxellomycotina</taxon>
        <taxon>Dimargaritomycetes</taxon>
        <taxon>Dimargaritales</taxon>
        <taxon>Dimargaritaceae</taxon>
        <taxon>Dimargaris</taxon>
    </lineage>
</organism>
<protein>
    <recommendedName>
        <fullName evidence="12">Mitochondrial import inner membrane translocase subunit</fullName>
    </recommendedName>
</protein>
<keyword evidence="8 12" id="KW-0811">Translocation</keyword>
<keyword evidence="6" id="KW-0862">Zinc</keyword>
<dbReference type="InterPro" id="IPR035427">
    <property type="entry name" value="Tim10-like_dom_sf"/>
</dbReference>
<evidence type="ECO:0000256" key="11">
    <source>
        <dbReference type="ARBA" id="ARBA00023186"/>
    </source>
</evidence>
<comment type="domain">
    <text evidence="12">The twin CX3C motif contains 4 conserved Cys residues that form 2 disulfide bonds in the mitochondrial intermembrane space.</text>
</comment>
<evidence type="ECO:0000256" key="6">
    <source>
        <dbReference type="ARBA" id="ARBA00022833"/>
    </source>
</evidence>
<dbReference type="GO" id="GO:0045039">
    <property type="term" value="P:protein insertion into mitochondrial inner membrane"/>
    <property type="evidence" value="ECO:0007669"/>
    <property type="project" value="UniProtKB-ARBA"/>
</dbReference>
<comment type="subcellular location">
    <subcellularLocation>
        <location evidence="1 12">Mitochondrion inner membrane</location>
        <topology evidence="1 12">Peripheral membrane protein</topology>
        <orientation evidence="1 12">Intermembrane side</orientation>
    </subcellularLocation>
</comment>
<keyword evidence="4" id="KW-0479">Metal-binding</keyword>
<proteinExistence type="inferred from homology"/>
<keyword evidence="10 12" id="KW-1015">Disulfide bond</keyword>
<feature type="domain" description="Tim10-like" evidence="13">
    <location>
        <begin position="16"/>
        <end position="76"/>
    </location>
</feature>
<dbReference type="GO" id="GO:0005743">
    <property type="term" value="C:mitochondrial inner membrane"/>
    <property type="evidence" value="ECO:0007669"/>
    <property type="project" value="UniProtKB-SubCell"/>
</dbReference>
<sequence>MAFNLTGNKSAELKDKIRQELALANAREIIQHTNETCFKSCVPNPGQSLSGSETNCLSSCVKKYLEAWNHISQAYVQRVQKEEGNGRH</sequence>
<dbReference type="STRING" id="215637.A0A4P9ZNQ2"/>
<keyword evidence="9 12" id="KW-0496">Mitochondrion</keyword>
<reference evidence="15" key="1">
    <citation type="journal article" date="2018" name="Nat. Microbiol.">
        <title>Leveraging single-cell genomics to expand the fungal tree of life.</title>
        <authorList>
            <person name="Ahrendt S.R."/>
            <person name="Quandt C.A."/>
            <person name="Ciobanu D."/>
            <person name="Clum A."/>
            <person name="Salamov A."/>
            <person name="Andreopoulos B."/>
            <person name="Cheng J.F."/>
            <person name="Woyke T."/>
            <person name="Pelin A."/>
            <person name="Henrissat B."/>
            <person name="Reynolds N.K."/>
            <person name="Benny G.L."/>
            <person name="Smith M.E."/>
            <person name="James T.Y."/>
            <person name="Grigoriev I.V."/>
        </authorList>
    </citation>
    <scope>NUCLEOTIDE SEQUENCE [LARGE SCALE GENOMIC DNA]</scope>
    <source>
        <strain evidence="15">RSA 468</strain>
    </source>
</reference>
<gene>
    <name evidence="14" type="ORF">BJ085DRAFT_21138</name>
</gene>
<evidence type="ECO:0000256" key="12">
    <source>
        <dbReference type="RuleBase" id="RU367043"/>
    </source>
</evidence>
<name>A0A4P9ZNQ2_9FUNG</name>
<keyword evidence="15" id="KW-1185">Reference proteome</keyword>
<evidence type="ECO:0000256" key="1">
    <source>
        <dbReference type="ARBA" id="ARBA00004137"/>
    </source>
</evidence>
<evidence type="ECO:0000256" key="9">
    <source>
        <dbReference type="ARBA" id="ARBA00023128"/>
    </source>
</evidence>
<accession>A0A4P9ZNQ2</accession>
<keyword evidence="3 12" id="KW-0813">Transport</keyword>
<dbReference type="OrthoDB" id="7813104at2759"/>
<evidence type="ECO:0000313" key="15">
    <source>
        <dbReference type="Proteomes" id="UP000268162"/>
    </source>
</evidence>
<comment type="function">
    <text evidence="12">Mitochondrial intermembrane chaperone that participates in the import and insertion of some multi-pass transmembrane proteins into the mitochondrial inner membrane. Also required for the transfer of beta-barrel precursors from the TOM complex to the sorting and assembly machinery (SAM complex) of the outer membrane. Acts as a chaperone-like protein that protects the hydrophobic precursors from aggregation and guide them through the mitochondrial intermembrane space.</text>
</comment>
<dbReference type="AlphaFoldDB" id="A0A4P9ZNQ2"/>
<dbReference type="Pfam" id="PF02953">
    <property type="entry name" value="zf-Tim10_DDP"/>
    <property type="match status" value="1"/>
</dbReference>
<evidence type="ECO:0000256" key="2">
    <source>
        <dbReference type="ARBA" id="ARBA00006720"/>
    </source>
</evidence>
<evidence type="ECO:0000256" key="10">
    <source>
        <dbReference type="ARBA" id="ARBA00023157"/>
    </source>
</evidence>
<dbReference type="InterPro" id="IPR004217">
    <property type="entry name" value="Tim10-like"/>
</dbReference>
<dbReference type="GO" id="GO:0042719">
    <property type="term" value="C:mitochondrial intermembrane space chaperone complex"/>
    <property type="evidence" value="ECO:0007669"/>
    <property type="project" value="UniProtKB-ARBA"/>
</dbReference>
<dbReference type="GO" id="GO:0015031">
    <property type="term" value="P:protein transport"/>
    <property type="evidence" value="ECO:0007669"/>
    <property type="project" value="UniProtKB-KW"/>
</dbReference>
<dbReference type="GO" id="GO:0046872">
    <property type="term" value="F:metal ion binding"/>
    <property type="evidence" value="ECO:0007669"/>
    <property type="project" value="UniProtKB-KW"/>
</dbReference>
<evidence type="ECO:0000256" key="8">
    <source>
        <dbReference type="ARBA" id="ARBA00023010"/>
    </source>
</evidence>
<evidence type="ECO:0000313" key="14">
    <source>
        <dbReference type="EMBL" id="RKP34923.1"/>
    </source>
</evidence>
<comment type="similarity">
    <text evidence="2 12">Belongs to the small Tim family.</text>
</comment>
<keyword evidence="5 12" id="KW-0999">Mitochondrion inner membrane</keyword>
<evidence type="ECO:0000256" key="7">
    <source>
        <dbReference type="ARBA" id="ARBA00022927"/>
    </source>
</evidence>
<dbReference type="Gene3D" id="1.10.287.810">
    <property type="entry name" value="Mitochondrial import inner membrane translocase subunit tim13 like domains"/>
    <property type="match status" value="1"/>
</dbReference>
<comment type="subunit">
    <text evidence="12">Heterohexamer.</text>
</comment>
<dbReference type="Proteomes" id="UP000268162">
    <property type="component" value="Unassembled WGS sequence"/>
</dbReference>
<evidence type="ECO:0000256" key="4">
    <source>
        <dbReference type="ARBA" id="ARBA00022723"/>
    </source>
</evidence>
<dbReference type="FunFam" id="1.10.287.810:FF:000001">
    <property type="entry name" value="mitochondrial import inner membrane translocase subunit TIM13"/>
    <property type="match status" value="1"/>
</dbReference>
<keyword evidence="5 12" id="KW-0472">Membrane</keyword>
<dbReference type="SUPFAM" id="SSF144122">
    <property type="entry name" value="Tim10-like"/>
    <property type="match status" value="1"/>
</dbReference>
<evidence type="ECO:0000259" key="13">
    <source>
        <dbReference type="Pfam" id="PF02953"/>
    </source>
</evidence>
<dbReference type="EMBL" id="ML003022">
    <property type="protein sequence ID" value="RKP34923.1"/>
    <property type="molecule type" value="Genomic_DNA"/>
</dbReference>
<keyword evidence="7 12" id="KW-0653">Protein transport</keyword>
<evidence type="ECO:0000256" key="5">
    <source>
        <dbReference type="ARBA" id="ARBA00022792"/>
    </source>
</evidence>
<keyword evidence="11 12" id="KW-0143">Chaperone</keyword>
<evidence type="ECO:0000256" key="3">
    <source>
        <dbReference type="ARBA" id="ARBA00022448"/>
    </source>
</evidence>